<proteinExistence type="predicted"/>
<dbReference type="Proteomes" id="UP000001572">
    <property type="component" value="Chromosome"/>
</dbReference>
<evidence type="ECO:0000313" key="1">
    <source>
        <dbReference type="EMBL" id="ABR46384.1"/>
    </source>
</evidence>
<organism evidence="1 2">
    <name type="scientific">Alkaliphilus metalliredigens (strain QYMF)</name>
    <dbReference type="NCBI Taxonomy" id="293826"/>
    <lineage>
        <taxon>Bacteria</taxon>
        <taxon>Bacillati</taxon>
        <taxon>Bacillota</taxon>
        <taxon>Clostridia</taxon>
        <taxon>Peptostreptococcales</taxon>
        <taxon>Natronincolaceae</taxon>
        <taxon>Alkaliphilus</taxon>
    </lineage>
</organism>
<protein>
    <submittedName>
        <fullName evidence="1">Uncharacterized protein</fullName>
    </submittedName>
</protein>
<dbReference type="EMBL" id="CP000724">
    <property type="protein sequence ID" value="ABR46384.1"/>
    <property type="molecule type" value="Genomic_DNA"/>
</dbReference>
<evidence type="ECO:0000313" key="2">
    <source>
        <dbReference type="Proteomes" id="UP000001572"/>
    </source>
</evidence>
<dbReference type="KEGG" id="amt:Amet_0145"/>
<dbReference type="RefSeq" id="WP_011971293.1">
    <property type="nucleotide sequence ID" value="NC_009633.1"/>
</dbReference>
<dbReference type="HOGENOM" id="CLU_134391_0_0_9"/>
<dbReference type="Pfam" id="PF11385">
    <property type="entry name" value="DUF3189"/>
    <property type="match status" value="1"/>
</dbReference>
<gene>
    <name evidence="1" type="ordered locus">Amet_0145</name>
</gene>
<sequence>MYIIYYGTGTALTTSVAASIHLSDLTNPEAFQKELVRKINEFWLLEQQSLGHLYYLGTDSLSHDVFLMNVAQSETIVLPGFKSVFEILQLRSTQYLLVDTTSFVTVYNLLGFNLYKRNLFRKLGHRCLLKGIEKNLSKIFLLVENTKKQLENKDG</sequence>
<accession>A6TJL6</accession>
<name>A6TJL6_ALKMQ</name>
<keyword evidence="2" id="KW-1185">Reference proteome</keyword>
<dbReference type="OrthoDB" id="1954247at2"/>
<reference evidence="2" key="1">
    <citation type="journal article" date="2016" name="Genome Announc.">
        <title>Complete genome sequence of Alkaliphilus metalliredigens strain QYMF, an alkaliphilic and metal-reducing bacterium isolated from borax-contaminated leachate ponds.</title>
        <authorList>
            <person name="Hwang C."/>
            <person name="Copeland A."/>
            <person name="Lucas S."/>
            <person name="Lapidus A."/>
            <person name="Barry K."/>
            <person name="Detter J.C."/>
            <person name="Glavina Del Rio T."/>
            <person name="Hammon N."/>
            <person name="Israni S."/>
            <person name="Dalin E."/>
            <person name="Tice H."/>
            <person name="Pitluck S."/>
            <person name="Chertkov O."/>
            <person name="Brettin T."/>
            <person name="Bruce D."/>
            <person name="Han C."/>
            <person name="Schmutz J."/>
            <person name="Larimer F."/>
            <person name="Land M.L."/>
            <person name="Hauser L."/>
            <person name="Kyrpides N."/>
            <person name="Mikhailova N."/>
            <person name="Ye Q."/>
            <person name="Zhou J."/>
            <person name="Richardson P."/>
            <person name="Fields M.W."/>
        </authorList>
    </citation>
    <scope>NUCLEOTIDE SEQUENCE [LARGE SCALE GENOMIC DNA]</scope>
    <source>
        <strain evidence="2">QYMF</strain>
    </source>
</reference>
<dbReference type="InterPro" id="IPR021525">
    <property type="entry name" value="DUF3189"/>
</dbReference>
<dbReference type="AlphaFoldDB" id="A6TJL6"/>